<feature type="region of interest" description="Disordered" evidence="1">
    <location>
        <begin position="36"/>
        <end position="56"/>
    </location>
</feature>
<comment type="caution">
    <text evidence="2">The sequence shown here is derived from an EMBL/GenBank/DDBJ whole genome shotgun (WGS) entry which is preliminary data.</text>
</comment>
<keyword evidence="3" id="KW-1185">Reference proteome</keyword>
<sequence length="108" mass="12509">MNKAMLLQIELLKEDGMDILEGLRKLNVLRIIRSEETPSPVTSTNENLPNESQPETERKNLLDFLGVWDHDESHAKNTGLWSYYGAWRKDLTLDQIDAEIEKGREGWL</sequence>
<evidence type="ECO:0000313" key="3">
    <source>
        <dbReference type="Proteomes" id="UP000770785"/>
    </source>
</evidence>
<feature type="compositionally biased region" description="Polar residues" evidence="1">
    <location>
        <begin position="37"/>
        <end position="53"/>
    </location>
</feature>
<evidence type="ECO:0000313" key="2">
    <source>
        <dbReference type="EMBL" id="NJC25952.1"/>
    </source>
</evidence>
<reference evidence="2 3" key="1">
    <citation type="submission" date="2020-03" db="EMBL/GenBank/DDBJ databases">
        <title>Genomic Encyclopedia of Type Strains, Phase IV (KMG-IV): sequencing the most valuable type-strain genomes for metagenomic binning, comparative biology and taxonomic classification.</title>
        <authorList>
            <person name="Goeker M."/>
        </authorList>
    </citation>
    <scope>NUCLEOTIDE SEQUENCE [LARGE SCALE GENOMIC DNA]</scope>
    <source>
        <strain evidence="2 3">DSM 105096</strain>
    </source>
</reference>
<dbReference type="RefSeq" id="WP_168036720.1">
    <property type="nucleotide sequence ID" value="NZ_JAATJH010000002.1"/>
</dbReference>
<dbReference type="Proteomes" id="UP000770785">
    <property type="component" value="Unassembled WGS sequence"/>
</dbReference>
<evidence type="ECO:0000256" key="1">
    <source>
        <dbReference type="SAM" id="MobiDB-lite"/>
    </source>
</evidence>
<name>A0ABX0XAZ0_9BACT</name>
<dbReference type="EMBL" id="JAATJH010000002">
    <property type="protein sequence ID" value="NJC25952.1"/>
    <property type="molecule type" value="Genomic_DNA"/>
</dbReference>
<protein>
    <submittedName>
        <fullName evidence="2">Uncharacterized protein</fullName>
    </submittedName>
</protein>
<organism evidence="2 3">
    <name type="scientific">Neolewinella antarctica</name>
    <dbReference type="NCBI Taxonomy" id="442734"/>
    <lineage>
        <taxon>Bacteria</taxon>
        <taxon>Pseudomonadati</taxon>
        <taxon>Bacteroidota</taxon>
        <taxon>Saprospiria</taxon>
        <taxon>Saprospirales</taxon>
        <taxon>Lewinellaceae</taxon>
        <taxon>Neolewinella</taxon>
    </lineage>
</organism>
<accession>A0ABX0XAZ0</accession>
<proteinExistence type="predicted"/>
<gene>
    <name evidence="2" type="ORF">GGR27_001451</name>
</gene>